<reference evidence="1 2" key="2">
    <citation type="journal article" date="2022" name="Mol. Ecol. Resour.">
        <title>The genomes of chicory, endive, great burdock and yacon provide insights into Asteraceae paleo-polyploidization history and plant inulin production.</title>
        <authorList>
            <person name="Fan W."/>
            <person name="Wang S."/>
            <person name="Wang H."/>
            <person name="Wang A."/>
            <person name="Jiang F."/>
            <person name="Liu H."/>
            <person name="Zhao H."/>
            <person name="Xu D."/>
            <person name="Zhang Y."/>
        </authorList>
    </citation>
    <scope>NUCLEOTIDE SEQUENCE [LARGE SCALE GENOMIC DNA]</scope>
    <source>
        <strain evidence="2">cv. Yunnan</strain>
        <tissue evidence="1">Leaves</tissue>
    </source>
</reference>
<name>A0ACB9E7V6_9ASTR</name>
<dbReference type="Proteomes" id="UP001056120">
    <property type="component" value="Linkage Group LG18"/>
</dbReference>
<reference evidence="2" key="1">
    <citation type="journal article" date="2022" name="Mol. Ecol. Resour.">
        <title>The genomes of chicory, endive, great burdock and yacon provide insights into Asteraceae palaeo-polyploidization history and plant inulin production.</title>
        <authorList>
            <person name="Fan W."/>
            <person name="Wang S."/>
            <person name="Wang H."/>
            <person name="Wang A."/>
            <person name="Jiang F."/>
            <person name="Liu H."/>
            <person name="Zhao H."/>
            <person name="Xu D."/>
            <person name="Zhang Y."/>
        </authorList>
    </citation>
    <scope>NUCLEOTIDE SEQUENCE [LARGE SCALE GENOMIC DNA]</scope>
    <source>
        <strain evidence="2">cv. Yunnan</strain>
    </source>
</reference>
<protein>
    <submittedName>
        <fullName evidence="1">Uncharacterized protein</fullName>
    </submittedName>
</protein>
<organism evidence="1 2">
    <name type="scientific">Smallanthus sonchifolius</name>
    <dbReference type="NCBI Taxonomy" id="185202"/>
    <lineage>
        <taxon>Eukaryota</taxon>
        <taxon>Viridiplantae</taxon>
        <taxon>Streptophyta</taxon>
        <taxon>Embryophyta</taxon>
        <taxon>Tracheophyta</taxon>
        <taxon>Spermatophyta</taxon>
        <taxon>Magnoliopsida</taxon>
        <taxon>eudicotyledons</taxon>
        <taxon>Gunneridae</taxon>
        <taxon>Pentapetalae</taxon>
        <taxon>asterids</taxon>
        <taxon>campanulids</taxon>
        <taxon>Asterales</taxon>
        <taxon>Asteraceae</taxon>
        <taxon>Asteroideae</taxon>
        <taxon>Heliantheae alliance</taxon>
        <taxon>Millerieae</taxon>
        <taxon>Smallanthus</taxon>
    </lineage>
</organism>
<comment type="caution">
    <text evidence="1">The sequence shown here is derived from an EMBL/GenBank/DDBJ whole genome shotgun (WGS) entry which is preliminary data.</text>
</comment>
<proteinExistence type="predicted"/>
<keyword evidence="2" id="KW-1185">Reference proteome</keyword>
<sequence length="108" mass="11848">MPFPSNPIVLYDSDSDEEQSLAVPSPTVSSISSPAPLEPHVSDDGNAIEMEKDEDSSENSYDPVTDKEPETDEEPEDGEASQIDYEAIPTQDSPPIHTIQYTTNTCWC</sequence>
<accession>A0ACB9E7V6</accession>
<evidence type="ECO:0000313" key="2">
    <source>
        <dbReference type="Proteomes" id="UP001056120"/>
    </source>
</evidence>
<evidence type="ECO:0000313" key="1">
    <source>
        <dbReference type="EMBL" id="KAI3754954.1"/>
    </source>
</evidence>
<dbReference type="EMBL" id="CM042035">
    <property type="protein sequence ID" value="KAI3754954.1"/>
    <property type="molecule type" value="Genomic_DNA"/>
</dbReference>
<gene>
    <name evidence="1" type="ORF">L1987_54746</name>
</gene>